<reference evidence="1 2" key="1">
    <citation type="submission" date="2017-06" db="EMBL/GenBank/DDBJ databases">
        <authorList>
            <consortium name="Pathogen Informatics"/>
        </authorList>
    </citation>
    <scope>NUCLEOTIDE SEQUENCE [LARGE SCALE GENOMIC DNA]</scope>
    <source>
        <strain evidence="1 2">NCTC12947</strain>
    </source>
</reference>
<dbReference type="AlphaFoldDB" id="A0AAX2GXQ0"/>
<dbReference type="Proteomes" id="UP000215539">
    <property type="component" value="Chromosome 1"/>
</dbReference>
<evidence type="ECO:0008006" key="3">
    <source>
        <dbReference type="Google" id="ProtNLM"/>
    </source>
</evidence>
<organism evidence="1 2">
    <name type="scientific">Capnocytophaga haemolytica</name>
    <dbReference type="NCBI Taxonomy" id="45243"/>
    <lineage>
        <taxon>Bacteria</taxon>
        <taxon>Pseudomonadati</taxon>
        <taxon>Bacteroidota</taxon>
        <taxon>Flavobacteriia</taxon>
        <taxon>Flavobacteriales</taxon>
        <taxon>Flavobacteriaceae</taxon>
        <taxon>Capnocytophaga</taxon>
    </lineage>
</organism>
<accession>A0AAX2GXQ0</accession>
<name>A0AAX2GXQ0_9FLAO</name>
<evidence type="ECO:0000313" key="2">
    <source>
        <dbReference type="Proteomes" id="UP000215539"/>
    </source>
</evidence>
<dbReference type="EMBL" id="LT906449">
    <property type="protein sequence ID" value="SNV09580.1"/>
    <property type="molecule type" value="Genomic_DNA"/>
</dbReference>
<gene>
    <name evidence="1" type="ORF">SAMEA44541418_01196</name>
</gene>
<evidence type="ECO:0000313" key="1">
    <source>
        <dbReference type="EMBL" id="SNV09580.1"/>
    </source>
</evidence>
<sequence>MFLQLNDSLAMINHKFYGYNRIKLVVFYK</sequence>
<protein>
    <recommendedName>
        <fullName evidence="3">Transposase</fullName>
    </recommendedName>
</protein>
<proteinExistence type="predicted"/>